<reference evidence="2" key="1">
    <citation type="submission" date="2021-02" db="EMBL/GenBank/DDBJ databases">
        <authorList>
            <person name="Nowell W R."/>
        </authorList>
    </citation>
    <scope>NUCLEOTIDE SEQUENCE</scope>
</reference>
<dbReference type="AlphaFoldDB" id="A0A819HX58"/>
<evidence type="ECO:0000256" key="1">
    <source>
        <dbReference type="SAM" id="MobiDB-lite"/>
    </source>
</evidence>
<protein>
    <submittedName>
        <fullName evidence="2">Uncharacterized protein</fullName>
    </submittedName>
</protein>
<feature type="region of interest" description="Disordered" evidence="1">
    <location>
        <begin position="446"/>
        <end position="466"/>
    </location>
</feature>
<organism evidence="2 3">
    <name type="scientific">Rotaria sordida</name>
    <dbReference type="NCBI Taxonomy" id="392033"/>
    <lineage>
        <taxon>Eukaryota</taxon>
        <taxon>Metazoa</taxon>
        <taxon>Spiralia</taxon>
        <taxon>Gnathifera</taxon>
        <taxon>Rotifera</taxon>
        <taxon>Eurotatoria</taxon>
        <taxon>Bdelloidea</taxon>
        <taxon>Philodinida</taxon>
        <taxon>Philodinidae</taxon>
        <taxon>Rotaria</taxon>
    </lineage>
</organism>
<feature type="compositionally biased region" description="Pro residues" evidence="1">
    <location>
        <begin position="410"/>
        <end position="425"/>
    </location>
</feature>
<dbReference type="Proteomes" id="UP000663836">
    <property type="component" value="Unassembled WGS sequence"/>
</dbReference>
<evidence type="ECO:0000313" key="2">
    <source>
        <dbReference type="EMBL" id="CAF3904793.1"/>
    </source>
</evidence>
<accession>A0A819HX58</accession>
<sequence length="466" mass="49872">MDLNGDGVIGSGYGRGGSLVGKLEEATHIDLNKDGRIGRGHPPFSNYPPTYNSYGGPPHPPNFHQSGNPSLINELERATNIDLNHDGKIGGGPPSFSNYPPTYNPYGSPPHPPNIHQSGNQGLINELEKATNIDLNRDGRIGGGSAPFPNYAPPYNPYPGPSHPPNFHQPGNQGFINELEKATNVDLNRDGIIGGGPPPFSNYPPTYNQYAGPPHPPNFHQPDNPGLINEFEKATNIDLNRDGIIGGGSAPFPNYPPTYNPYGGPPHPPNFYQPGNPSLINEFEKATNIDLNRDGIIGGGPPPFSNYPPTYNQYAGPPHPPNFHQSGNPSLINELEKATNIDLNRDGIIGGGSAPFPNYPPTYNPYGGPPHPPNFHQSGNPSLINELEKATNIDLNRDGLIGGGPASFPNYPPPYNPYSGPPHPPNFHQSGNSGLINELEKATNIDLNRDGRIGSGPAPFSNYPPP</sequence>
<feature type="region of interest" description="Disordered" evidence="1">
    <location>
        <begin position="397"/>
        <end position="433"/>
    </location>
</feature>
<proteinExistence type="predicted"/>
<comment type="caution">
    <text evidence="2">The sequence shown here is derived from an EMBL/GenBank/DDBJ whole genome shotgun (WGS) entry which is preliminary data.</text>
</comment>
<dbReference type="EMBL" id="CAJOBD010002742">
    <property type="protein sequence ID" value="CAF3904793.1"/>
    <property type="molecule type" value="Genomic_DNA"/>
</dbReference>
<gene>
    <name evidence="2" type="ORF">JBS370_LOCUS21073</name>
</gene>
<name>A0A819HX58_9BILA</name>
<evidence type="ECO:0000313" key="3">
    <source>
        <dbReference type="Proteomes" id="UP000663836"/>
    </source>
</evidence>